<reference evidence="2" key="1">
    <citation type="journal article" date="2024" name="Proc. Natl. Acad. Sci. U.S.A.">
        <title>Extraordinary preservation of gene collinearity over three hundred million years revealed in homosporous lycophytes.</title>
        <authorList>
            <person name="Li C."/>
            <person name="Wickell D."/>
            <person name="Kuo L.Y."/>
            <person name="Chen X."/>
            <person name="Nie B."/>
            <person name="Liao X."/>
            <person name="Peng D."/>
            <person name="Ji J."/>
            <person name="Jenkins J."/>
            <person name="Williams M."/>
            <person name="Shu S."/>
            <person name="Plott C."/>
            <person name="Barry K."/>
            <person name="Rajasekar S."/>
            <person name="Grimwood J."/>
            <person name="Han X."/>
            <person name="Sun S."/>
            <person name="Hou Z."/>
            <person name="He W."/>
            <person name="Dai G."/>
            <person name="Sun C."/>
            <person name="Schmutz J."/>
            <person name="Leebens-Mack J.H."/>
            <person name="Li F.W."/>
            <person name="Wang L."/>
        </authorList>
    </citation>
    <scope>NUCLEOTIDE SEQUENCE [LARGE SCALE GENOMIC DNA]</scope>
    <source>
        <strain evidence="2">cv. PW_Plant_1</strain>
    </source>
</reference>
<organism evidence="1 2">
    <name type="scientific">Diphasiastrum complanatum</name>
    <name type="common">Issler's clubmoss</name>
    <name type="synonym">Lycopodium complanatum</name>
    <dbReference type="NCBI Taxonomy" id="34168"/>
    <lineage>
        <taxon>Eukaryota</taxon>
        <taxon>Viridiplantae</taxon>
        <taxon>Streptophyta</taxon>
        <taxon>Embryophyta</taxon>
        <taxon>Tracheophyta</taxon>
        <taxon>Lycopodiopsida</taxon>
        <taxon>Lycopodiales</taxon>
        <taxon>Lycopodiaceae</taxon>
        <taxon>Lycopodioideae</taxon>
        <taxon>Diphasiastrum</taxon>
    </lineage>
</organism>
<dbReference type="Proteomes" id="UP001162992">
    <property type="component" value="Chromosome 23"/>
</dbReference>
<dbReference type="EMBL" id="CM055114">
    <property type="protein sequence ID" value="KAJ7514130.1"/>
    <property type="molecule type" value="Genomic_DNA"/>
</dbReference>
<name>A0ACC2A9D6_DIPCM</name>
<evidence type="ECO:0000313" key="2">
    <source>
        <dbReference type="Proteomes" id="UP001162992"/>
    </source>
</evidence>
<evidence type="ECO:0000313" key="1">
    <source>
        <dbReference type="EMBL" id="KAJ7514130.1"/>
    </source>
</evidence>
<accession>A0ACC2A9D6</accession>
<protein>
    <submittedName>
        <fullName evidence="1">Uncharacterized protein</fullName>
    </submittedName>
</protein>
<sequence length="285" mass="32302">MADLSTAIIALKSPDANDRSREYRKGNWTLHETMVLIAAKKQDDERRLKGCDKLEKGRSGEFRWKWVENYCWKNGCERSQNQCNDKWDNLLRDYKKVRDYELTSVDQQGQQQRSYWQLEKQERKTRGLPSNLLIEVYDALREIVDKKVPARTLPISAAPTSDKPRSSQPPPAPPSIPLPAEAEVSKTSTSEGSDIPESQAKKRRVSSTADDLVSAMTKGLSELSQALLACEEMRDKRHKDLLGVEERKLLLEQSKTEIHRQGVEGLIGAVNNLSSAILTLVADRK</sequence>
<keyword evidence="2" id="KW-1185">Reference proteome</keyword>
<proteinExistence type="predicted"/>
<comment type="caution">
    <text evidence="1">The sequence shown here is derived from an EMBL/GenBank/DDBJ whole genome shotgun (WGS) entry which is preliminary data.</text>
</comment>
<gene>
    <name evidence="1" type="ORF">O6H91_23G029300</name>
</gene>